<keyword evidence="3" id="KW-0862">Zinc</keyword>
<dbReference type="AlphaFoldDB" id="A0A8J5RP10"/>
<keyword evidence="7" id="KW-1185">Reference proteome</keyword>
<reference evidence="6" key="1">
    <citation type="journal article" date="2021" name="bioRxiv">
        <title>Whole Genome Assembly and Annotation of Northern Wild Rice, Zizania palustris L., Supports a Whole Genome Duplication in the Zizania Genus.</title>
        <authorList>
            <person name="Haas M."/>
            <person name="Kono T."/>
            <person name="Macchietto M."/>
            <person name="Millas R."/>
            <person name="McGilp L."/>
            <person name="Shao M."/>
            <person name="Duquette J."/>
            <person name="Hirsch C.N."/>
            <person name="Kimball J."/>
        </authorList>
    </citation>
    <scope>NUCLEOTIDE SEQUENCE</scope>
    <source>
        <tissue evidence="6">Fresh leaf tissue</tissue>
    </source>
</reference>
<dbReference type="SMART" id="SM00744">
    <property type="entry name" value="RINGv"/>
    <property type="match status" value="2"/>
</dbReference>
<dbReference type="GO" id="GO:0008270">
    <property type="term" value="F:zinc ion binding"/>
    <property type="evidence" value="ECO:0007669"/>
    <property type="project" value="UniProtKB-KW"/>
</dbReference>
<keyword evidence="2" id="KW-0863">Zinc-finger</keyword>
<keyword evidence="1" id="KW-0479">Metal-binding</keyword>
<feature type="domain" description="RING-CH-type" evidence="5">
    <location>
        <begin position="495"/>
        <end position="557"/>
    </location>
</feature>
<dbReference type="PROSITE" id="PS51292">
    <property type="entry name" value="ZF_RING_CH"/>
    <property type="match status" value="2"/>
</dbReference>
<evidence type="ECO:0000256" key="4">
    <source>
        <dbReference type="SAM" id="Phobius"/>
    </source>
</evidence>
<dbReference type="InterPro" id="IPR011016">
    <property type="entry name" value="Znf_RING-CH"/>
</dbReference>
<evidence type="ECO:0000256" key="3">
    <source>
        <dbReference type="ARBA" id="ARBA00022833"/>
    </source>
</evidence>
<comment type="caution">
    <text evidence="6">The sequence shown here is derived from an EMBL/GenBank/DDBJ whole genome shotgun (WGS) entry which is preliminary data.</text>
</comment>
<feature type="domain" description="RING-CH-type" evidence="5">
    <location>
        <begin position="70"/>
        <end position="132"/>
    </location>
</feature>
<dbReference type="OrthoDB" id="264354at2759"/>
<gene>
    <name evidence="6" type="ORF">GUJ93_ZPchr0002g24647</name>
</gene>
<evidence type="ECO:0000256" key="1">
    <source>
        <dbReference type="ARBA" id="ARBA00022723"/>
    </source>
</evidence>
<feature type="transmembrane region" description="Helical" evidence="4">
    <location>
        <begin position="155"/>
        <end position="176"/>
    </location>
</feature>
<name>A0A8J5RP10_ZIZPA</name>
<proteinExistence type="predicted"/>
<feature type="transmembrane region" description="Helical" evidence="4">
    <location>
        <begin position="580"/>
        <end position="601"/>
    </location>
</feature>
<keyword evidence="4" id="KW-1133">Transmembrane helix</keyword>
<feature type="transmembrane region" description="Helical" evidence="4">
    <location>
        <begin position="616"/>
        <end position="641"/>
    </location>
</feature>
<keyword evidence="4" id="KW-0812">Transmembrane</keyword>
<dbReference type="PANTHER" id="PTHR46347">
    <property type="entry name" value="RING/FYVE/PHD ZINC FINGER SUPERFAMILY PROTEIN"/>
    <property type="match status" value="1"/>
</dbReference>
<accession>A0A8J5RP10</accession>
<evidence type="ECO:0000259" key="5">
    <source>
        <dbReference type="PROSITE" id="PS51292"/>
    </source>
</evidence>
<dbReference type="Proteomes" id="UP000729402">
    <property type="component" value="Unassembled WGS sequence"/>
</dbReference>
<reference evidence="6" key="2">
    <citation type="submission" date="2021-02" db="EMBL/GenBank/DDBJ databases">
        <authorList>
            <person name="Kimball J.A."/>
            <person name="Haas M.W."/>
            <person name="Macchietto M."/>
            <person name="Kono T."/>
            <person name="Duquette J."/>
            <person name="Shao M."/>
        </authorList>
    </citation>
    <scope>NUCLEOTIDE SEQUENCE</scope>
    <source>
        <tissue evidence="6">Fresh leaf tissue</tissue>
    </source>
</reference>
<protein>
    <recommendedName>
        <fullName evidence="5">RING-CH-type domain-containing protein</fullName>
    </recommendedName>
</protein>
<sequence>MQLASYATQADEETQLVSHCDCEEVPDSQQIVSESSTTGGSTEYLASCEIKPLGVEENSENIDDNEEAHLVIQDIPQCRICLDNEGDDLIAPCHCKGTQKYVHRSCLDNWRSTKEGFAFSHCTECRAAFLLRANVPPDRWWLRLKFQLLVVRDHTLIFFIVQLVVALLGMLVYRFYGDELREMFGYQEHPYAFYAMAILAIVLVGLLYGFFIAIICGPRITERHYHVLAKQELTKLASYATQADEETQLVSHFVGTRFIPVRRPPLTEGPVLSLPGFLPSPLSEKIAAAAAADRRSRAPTCTSLDFLLPPPDLAAALLDPPLEIRSRVVAWLASYATQADEETQLVSHFVGTRFIPVRRPPLTEGPVLSLPGFLPSPLSEKIAAAAAADRRSRAPTCTSLDFLLPPPDLAAALLDPPLEIRSRVVAWLASYATQADEETQLVSHCDCEEVPDSQQIVSESSTTGGSTEYLASCEIKPLGVEENSENIDDNEEAHLVIQDIPQCRICLDNEGDDLIAPCHCKGTQKYVHRSCLDNWRSTKEGFAFSHCTECRAAFLLRANVPPDRWWLRLKFQLLVVRDHTLIFFIVQLVVALLGMLVYRFYGDELREMFGYQEHPYAFYAMAILAIVLVGLLYGFFIAIICGPRITERHYHVLAKQELTKEYIVEDLEGTDGVPDLDPNHVTELRILGLY</sequence>
<evidence type="ECO:0000256" key="2">
    <source>
        <dbReference type="ARBA" id="ARBA00022771"/>
    </source>
</evidence>
<dbReference type="Pfam" id="PF12906">
    <property type="entry name" value="RINGv"/>
    <property type="match status" value="2"/>
</dbReference>
<dbReference type="PANTHER" id="PTHR46347:SF2">
    <property type="entry name" value="OS02G0132300 PROTEIN"/>
    <property type="match status" value="1"/>
</dbReference>
<evidence type="ECO:0000313" key="7">
    <source>
        <dbReference type="Proteomes" id="UP000729402"/>
    </source>
</evidence>
<keyword evidence="4" id="KW-0472">Membrane</keyword>
<organism evidence="6 7">
    <name type="scientific">Zizania palustris</name>
    <name type="common">Northern wild rice</name>
    <dbReference type="NCBI Taxonomy" id="103762"/>
    <lineage>
        <taxon>Eukaryota</taxon>
        <taxon>Viridiplantae</taxon>
        <taxon>Streptophyta</taxon>
        <taxon>Embryophyta</taxon>
        <taxon>Tracheophyta</taxon>
        <taxon>Spermatophyta</taxon>
        <taxon>Magnoliopsida</taxon>
        <taxon>Liliopsida</taxon>
        <taxon>Poales</taxon>
        <taxon>Poaceae</taxon>
        <taxon>BOP clade</taxon>
        <taxon>Oryzoideae</taxon>
        <taxon>Oryzeae</taxon>
        <taxon>Zizaniinae</taxon>
        <taxon>Zizania</taxon>
    </lineage>
</organism>
<dbReference type="CDD" id="cd16495">
    <property type="entry name" value="RING_CH-C4HC3_MARCH"/>
    <property type="match status" value="2"/>
</dbReference>
<feature type="transmembrane region" description="Helical" evidence="4">
    <location>
        <begin position="191"/>
        <end position="216"/>
    </location>
</feature>
<evidence type="ECO:0000313" key="6">
    <source>
        <dbReference type="EMBL" id="KAG8058046.1"/>
    </source>
</evidence>
<dbReference type="EMBL" id="JAAALK010000287">
    <property type="protein sequence ID" value="KAG8058046.1"/>
    <property type="molecule type" value="Genomic_DNA"/>
</dbReference>